<dbReference type="AlphaFoldDB" id="A0A0D2DLB9"/>
<proteinExistence type="predicted"/>
<feature type="region of interest" description="Disordered" evidence="1">
    <location>
        <begin position="100"/>
        <end position="150"/>
    </location>
</feature>
<gene>
    <name evidence="2" type="ORF">PV06_04345</name>
</gene>
<dbReference type="GeneID" id="27356419"/>
<evidence type="ECO:0000313" key="2">
    <source>
        <dbReference type="EMBL" id="KIW43220.1"/>
    </source>
</evidence>
<name>A0A0D2DLB9_9EURO</name>
<protein>
    <submittedName>
        <fullName evidence="2">Uncharacterized protein</fullName>
    </submittedName>
</protein>
<accession>A0A0D2DLB9</accession>
<keyword evidence="3" id="KW-1185">Reference proteome</keyword>
<dbReference type="EMBL" id="KN847335">
    <property type="protein sequence ID" value="KIW43220.1"/>
    <property type="molecule type" value="Genomic_DNA"/>
</dbReference>
<dbReference type="RefSeq" id="XP_016263436.1">
    <property type="nucleotide sequence ID" value="XM_016405230.1"/>
</dbReference>
<evidence type="ECO:0000256" key="1">
    <source>
        <dbReference type="SAM" id="MobiDB-lite"/>
    </source>
</evidence>
<evidence type="ECO:0000313" key="3">
    <source>
        <dbReference type="Proteomes" id="UP000053342"/>
    </source>
</evidence>
<dbReference type="Proteomes" id="UP000053342">
    <property type="component" value="Unassembled WGS sequence"/>
</dbReference>
<dbReference type="VEuPathDB" id="FungiDB:PV06_04345"/>
<sequence length="166" mass="18377">MEHSRTMAPHTLLIPVTRNVYRSTRFSYFLSGPQGDRSAALGVQITPGPETTVATVATVINEHENSDTSVHVCGTHDASLREQFFENFAKARRELLAAKPTSADVTDMEPEHNDSPSSQYGDDCIALLPTASTNSPDGNVQRKRITKREHSISIKEEQSDVELRRV</sequence>
<reference evidence="2 3" key="1">
    <citation type="submission" date="2015-01" db="EMBL/GenBank/DDBJ databases">
        <title>The Genome Sequence of Exophiala oligosperma CBS72588.</title>
        <authorList>
            <consortium name="The Broad Institute Genomics Platform"/>
            <person name="Cuomo C."/>
            <person name="de Hoog S."/>
            <person name="Gorbushina A."/>
            <person name="Stielow B."/>
            <person name="Teixiera M."/>
            <person name="Abouelleil A."/>
            <person name="Chapman S.B."/>
            <person name="Priest M."/>
            <person name="Young S.K."/>
            <person name="Wortman J."/>
            <person name="Nusbaum C."/>
            <person name="Birren B."/>
        </authorList>
    </citation>
    <scope>NUCLEOTIDE SEQUENCE [LARGE SCALE GENOMIC DNA]</scope>
    <source>
        <strain evidence="2 3">CBS 72588</strain>
    </source>
</reference>
<dbReference type="HOGENOM" id="CLU_1602733_0_0_1"/>
<organism evidence="2 3">
    <name type="scientific">Exophiala oligosperma</name>
    <dbReference type="NCBI Taxonomy" id="215243"/>
    <lineage>
        <taxon>Eukaryota</taxon>
        <taxon>Fungi</taxon>
        <taxon>Dikarya</taxon>
        <taxon>Ascomycota</taxon>
        <taxon>Pezizomycotina</taxon>
        <taxon>Eurotiomycetes</taxon>
        <taxon>Chaetothyriomycetidae</taxon>
        <taxon>Chaetothyriales</taxon>
        <taxon>Herpotrichiellaceae</taxon>
        <taxon>Exophiala</taxon>
    </lineage>
</organism>